<dbReference type="Proteomes" id="UP000563151">
    <property type="component" value="Unassembled WGS sequence"/>
</dbReference>
<protein>
    <submittedName>
        <fullName evidence="2">Uncharacterized protein</fullName>
    </submittedName>
</protein>
<dbReference type="EMBL" id="JAAZWO010000025">
    <property type="protein sequence ID" value="MBC2399265.1"/>
    <property type="molecule type" value="Genomic_DNA"/>
</dbReference>
<gene>
    <name evidence="2" type="ORF">HGG79_16025</name>
</gene>
<keyword evidence="3" id="KW-1185">Reference proteome</keyword>
<dbReference type="AlphaFoldDB" id="A0A923J2W6"/>
<keyword evidence="1" id="KW-1133">Transmembrane helix</keyword>
<feature type="transmembrane region" description="Helical" evidence="1">
    <location>
        <begin position="46"/>
        <end position="65"/>
    </location>
</feature>
<comment type="caution">
    <text evidence="2">The sequence shown here is derived from an EMBL/GenBank/DDBJ whole genome shotgun (WGS) entry which is preliminary data.</text>
</comment>
<sequence length="166" mass="19546">MGNMYKETIKRRKLPSLLKLFIILVSVLFFIEIIEGLTVSGQNVRIIAMIFCTTLVILTLIFEVFRCRVRYTYSIIADQFIIHKIKGSEDKVVENIKLRNIQYIGQKSIPKFKEDIISSKKYVCSILNFSPYCCIYRDGSNLKRFYFEPSNNLIEKIKFHRNKKIS</sequence>
<keyword evidence="1" id="KW-0472">Membrane</keyword>
<keyword evidence="1" id="KW-0812">Transmembrane</keyword>
<accession>A0A923J2W6</accession>
<proteinExistence type="predicted"/>
<evidence type="ECO:0000313" key="2">
    <source>
        <dbReference type="EMBL" id="MBC2399265.1"/>
    </source>
</evidence>
<dbReference type="RefSeq" id="WP_173680609.1">
    <property type="nucleotide sequence ID" value="NZ_JAAZWO010000025.1"/>
</dbReference>
<organism evidence="2 3">
    <name type="scientific">Clostridium tetanomorphum</name>
    <dbReference type="NCBI Taxonomy" id="1553"/>
    <lineage>
        <taxon>Bacteria</taxon>
        <taxon>Bacillati</taxon>
        <taxon>Bacillota</taxon>
        <taxon>Clostridia</taxon>
        <taxon>Eubacteriales</taxon>
        <taxon>Clostridiaceae</taxon>
        <taxon>Clostridium</taxon>
    </lineage>
</organism>
<evidence type="ECO:0000313" key="3">
    <source>
        <dbReference type="Proteomes" id="UP000563151"/>
    </source>
</evidence>
<evidence type="ECO:0000256" key="1">
    <source>
        <dbReference type="SAM" id="Phobius"/>
    </source>
</evidence>
<reference evidence="2 3" key="1">
    <citation type="submission" date="2020-04" db="EMBL/GenBank/DDBJ databases">
        <title>Genomic insights into acetone-butanol-ethanol (ABE) fermentation by sequencing solventogenic clostridia strains.</title>
        <authorList>
            <person name="Brown S."/>
        </authorList>
    </citation>
    <scope>NUCLEOTIDE SEQUENCE [LARGE SCALE GENOMIC DNA]</scope>
    <source>
        <strain evidence="2 3">DJ011</strain>
    </source>
</reference>
<name>A0A923J2W6_CLOTT</name>
<feature type="transmembrane region" description="Helical" evidence="1">
    <location>
        <begin position="20"/>
        <end position="40"/>
    </location>
</feature>